<dbReference type="EMBL" id="JAYWIO010000008">
    <property type="protein sequence ID" value="KAK7246908.1"/>
    <property type="molecule type" value="Genomic_DNA"/>
</dbReference>
<name>A0AAN9E8Q0_CROPI</name>
<keyword evidence="2" id="KW-1185">Reference proteome</keyword>
<evidence type="ECO:0000313" key="2">
    <source>
        <dbReference type="Proteomes" id="UP001372338"/>
    </source>
</evidence>
<accession>A0AAN9E8Q0</accession>
<proteinExistence type="predicted"/>
<comment type="caution">
    <text evidence="1">The sequence shown here is derived from an EMBL/GenBank/DDBJ whole genome shotgun (WGS) entry which is preliminary data.</text>
</comment>
<reference evidence="1 2" key="1">
    <citation type="submission" date="2024-01" db="EMBL/GenBank/DDBJ databases">
        <title>The genomes of 5 underutilized Papilionoideae crops provide insights into root nodulation and disease resistanc.</title>
        <authorList>
            <person name="Yuan L."/>
        </authorList>
    </citation>
    <scope>NUCLEOTIDE SEQUENCE [LARGE SCALE GENOMIC DNA]</scope>
    <source>
        <strain evidence="1">ZHUSHIDOU_FW_LH</strain>
        <tissue evidence="1">Leaf</tissue>
    </source>
</reference>
<gene>
    <name evidence="1" type="ORF">RIF29_41779</name>
</gene>
<organism evidence="1 2">
    <name type="scientific">Crotalaria pallida</name>
    <name type="common">Smooth rattlebox</name>
    <name type="synonym">Crotalaria striata</name>
    <dbReference type="NCBI Taxonomy" id="3830"/>
    <lineage>
        <taxon>Eukaryota</taxon>
        <taxon>Viridiplantae</taxon>
        <taxon>Streptophyta</taxon>
        <taxon>Embryophyta</taxon>
        <taxon>Tracheophyta</taxon>
        <taxon>Spermatophyta</taxon>
        <taxon>Magnoliopsida</taxon>
        <taxon>eudicotyledons</taxon>
        <taxon>Gunneridae</taxon>
        <taxon>Pentapetalae</taxon>
        <taxon>rosids</taxon>
        <taxon>fabids</taxon>
        <taxon>Fabales</taxon>
        <taxon>Fabaceae</taxon>
        <taxon>Papilionoideae</taxon>
        <taxon>50 kb inversion clade</taxon>
        <taxon>genistoids sensu lato</taxon>
        <taxon>core genistoids</taxon>
        <taxon>Crotalarieae</taxon>
        <taxon>Crotalaria</taxon>
    </lineage>
</organism>
<dbReference type="AlphaFoldDB" id="A0AAN9E8Q0"/>
<evidence type="ECO:0000313" key="1">
    <source>
        <dbReference type="EMBL" id="KAK7246908.1"/>
    </source>
</evidence>
<protein>
    <submittedName>
        <fullName evidence="1">Uncharacterized protein</fullName>
    </submittedName>
</protein>
<sequence length="69" mass="7950">MRGVWDCHLQWDGAFKGKRRTGVFYGGSRFSIELPLLLPAPTTATERKKPQSKHYTQPFNLDYTGMVFD</sequence>
<dbReference type="Proteomes" id="UP001372338">
    <property type="component" value="Unassembled WGS sequence"/>
</dbReference>